<dbReference type="InterPro" id="IPR001138">
    <property type="entry name" value="Zn2Cys6_DnaBD"/>
</dbReference>
<dbReference type="GO" id="GO:0008270">
    <property type="term" value="F:zinc ion binding"/>
    <property type="evidence" value="ECO:0007669"/>
    <property type="project" value="InterPro"/>
</dbReference>
<keyword evidence="9" id="KW-1185">Reference proteome</keyword>
<dbReference type="InterPro" id="IPR036864">
    <property type="entry name" value="Zn2-C6_fun-type_DNA-bd_sf"/>
</dbReference>
<evidence type="ECO:0000313" key="9">
    <source>
        <dbReference type="Proteomes" id="UP001388673"/>
    </source>
</evidence>
<dbReference type="CDD" id="cd00067">
    <property type="entry name" value="GAL4"/>
    <property type="match status" value="1"/>
</dbReference>
<dbReference type="Pfam" id="PF00172">
    <property type="entry name" value="Zn_clus"/>
    <property type="match status" value="1"/>
</dbReference>
<feature type="compositionally biased region" description="Low complexity" evidence="6">
    <location>
        <begin position="101"/>
        <end position="112"/>
    </location>
</feature>
<dbReference type="InterPro" id="IPR007219">
    <property type="entry name" value="XnlR_reg_dom"/>
</dbReference>
<protein>
    <recommendedName>
        <fullName evidence="7">Zn(2)-C6 fungal-type domain-containing protein</fullName>
    </recommendedName>
</protein>
<reference evidence="8 9" key="1">
    <citation type="journal article" date="2024" name="bioRxiv">
        <title>Comparative genomics of Cryptococcus and Kwoniella reveals pathogenesis evolution and contrasting karyotype dynamics via intercentromeric recombination or chromosome fusion.</title>
        <authorList>
            <person name="Coelho M.A."/>
            <person name="David-Palma M."/>
            <person name="Shea T."/>
            <person name="Bowers K."/>
            <person name="McGinley-Smith S."/>
            <person name="Mohammad A.W."/>
            <person name="Gnirke A."/>
            <person name="Yurkov A.M."/>
            <person name="Nowrousian M."/>
            <person name="Sun S."/>
            <person name="Cuomo C.A."/>
            <person name="Heitman J."/>
        </authorList>
    </citation>
    <scope>NUCLEOTIDE SEQUENCE [LARGE SCALE GENOMIC DNA]</scope>
    <source>
        <strain evidence="8 9">CBS 13917</strain>
    </source>
</reference>
<dbReference type="GO" id="GO:0005634">
    <property type="term" value="C:nucleus"/>
    <property type="evidence" value="ECO:0007669"/>
    <property type="project" value="UniProtKB-SubCell"/>
</dbReference>
<comment type="caution">
    <text evidence="8">The sequence shown here is derived from an EMBL/GenBank/DDBJ whole genome shotgun (WGS) entry which is preliminary data.</text>
</comment>
<dbReference type="PROSITE" id="PS00463">
    <property type="entry name" value="ZN2_CY6_FUNGAL_1"/>
    <property type="match status" value="1"/>
</dbReference>
<feature type="compositionally biased region" description="Low complexity" evidence="6">
    <location>
        <begin position="259"/>
        <end position="287"/>
    </location>
</feature>
<feature type="region of interest" description="Disordered" evidence="6">
    <location>
        <begin position="234"/>
        <end position="292"/>
    </location>
</feature>
<dbReference type="PANTHER" id="PTHR47338:SF29">
    <property type="entry name" value="ZN(2)-C6 FUNGAL-TYPE DOMAIN-CONTAINING PROTEIN"/>
    <property type="match status" value="1"/>
</dbReference>
<keyword evidence="5" id="KW-0539">Nucleus</keyword>
<keyword evidence="3" id="KW-0805">Transcription regulation</keyword>
<evidence type="ECO:0000313" key="8">
    <source>
        <dbReference type="EMBL" id="KAK8849759.1"/>
    </source>
</evidence>
<proteinExistence type="predicted"/>
<evidence type="ECO:0000256" key="1">
    <source>
        <dbReference type="ARBA" id="ARBA00004123"/>
    </source>
</evidence>
<keyword evidence="2" id="KW-0479">Metal-binding</keyword>
<evidence type="ECO:0000256" key="2">
    <source>
        <dbReference type="ARBA" id="ARBA00022723"/>
    </source>
</evidence>
<dbReference type="SUPFAM" id="SSF57701">
    <property type="entry name" value="Zn2/Cys6 DNA-binding domain"/>
    <property type="match status" value="1"/>
</dbReference>
<dbReference type="RefSeq" id="XP_066801647.1">
    <property type="nucleotide sequence ID" value="XM_066948188.1"/>
</dbReference>
<feature type="compositionally biased region" description="Polar residues" evidence="6">
    <location>
        <begin position="113"/>
        <end position="132"/>
    </location>
</feature>
<dbReference type="Proteomes" id="UP001388673">
    <property type="component" value="Unassembled WGS sequence"/>
</dbReference>
<feature type="region of interest" description="Disordered" evidence="6">
    <location>
        <begin position="69"/>
        <end position="132"/>
    </location>
</feature>
<organism evidence="8 9">
    <name type="scientific">Kwoniella newhampshirensis</name>
    <dbReference type="NCBI Taxonomy" id="1651941"/>
    <lineage>
        <taxon>Eukaryota</taxon>
        <taxon>Fungi</taxon>
        <taxon>Dikarya</taxon>
        <taxon>Basidiomycota</taxon>
        <taxon>Agaricomycotina</taxon>
        <taxon>Tremellomycetes</taxon>
        <taxon>Tremellales</taxon>
        <taxon>Cryptococcaceae</taxon>
        <taxon>Kwoniella</taxon>
    </lineage>
</organism>
<dbReference type="PANTHER" id="PTHR47338">
    <property type="entry name" value="ZN(II)2CYS6 TRANSCRIPTION FACTOR (EUROFUNG)-RELATED"/>
    <property type="match status" value="1"/>
</dbReference>
<dbReference type="GO" id="GO:0006351">
    <property type="term" value="P:DNA-templated transcription"/>
    <property type="evidence" value="ECO:0007669"/>
    <property type="project" value="InterPro"/>
</dbReference>
<feature type="region of interest" description="Disordered" evidence="6">
    <location>
        <begin position="322"/>
        <end position="357"/>
    </location>
</feature>
<feature type="compositionally biased region" description="Basic and acidic residues" evidence="6">
    <location>
        <begin position="82"/>
        <end position="91"/>
    </location>
</feature>
<evidence type="ECO:0000259" key="7">
    <source>
        <dbReference type="PROSITE" id="PS50048"/>
    </source>
</evidence>
<evidence type="ECO:0000256" key="5">
    <source>
        <dbReference type="ARBA" id="ARBA00023242"/>
    </source>
</evidence>
<dbReference type="CDD" id="cd12148">
    <property type="entry name" value="fungal_TF_MHR"/>
    <property type="match status" value="1"/>
</dbReference>
<dbReference type="SMART" id="SM00066">
    <property type="entry name" value="GAL4"/>
    <property type="match status" value="1"/>
</dbReference>
<gene>
    <name evidence="8" type="ORF">IAR55_005094</name>
</gene>
<evidence type="ECO:0000256" key="3">
    <source>
        <dbReference type="ARBA" id="ARBA00023015"/>
    </source>
</evidence>
<dbReference type="GeneID" id="92182352"/>
<dbReference type="GO" id="GO:0000981">
    <property type="term" value="F:DNA-binding transcription factor activity, RNA polymerase II-specific"/>
    <property type="evidence" value="ECO:0007669"/>
    <property type="project" value="InterPro"/>
</dbReference>
<accession>A0AAW0YXC0</accession>
<feature type="compositionally biased region" description="Polar residues" evidence="6">
    <location>
        <begin position="234"/>
        <end position="254"/>
    </location>
</feature>
<dbReference type="EMBL" id="JBCAWK010000009">
    <property type="protein sequence ID" value="KAK8849759.1"/>
    <property type="molecule type" value="Genomic_DNA"/>
</dbReference>
<dbReference type="KEGG" id="kne:92182352"/>
<feature type="domain" description="Zn(2)-C6 fungal-type" evidence="7">
    <location>
        <begin position="17"/>
        <end position="47"/>
    </location>
</feature>
<keyword evidence="4" id="KW-0804">Transcription</keyword>
<dbReference type="Gene3D" id="4.10.240.10">
    <property type="entry name" value="Zn(2)-C6 fungal-type DNA-binding domain"/>
    <property type="match status" value="1"/>
</dbReference>
<dbReference type="InterPro" id="IPR050815">
    <property type="entry name" value="TF_fung"/>
</dbReference>
<sequence>MPKEDSNHPPPLRRGDACLYCRKRRIRCSATKPTCQHCAKLGRECVYDNGKPISRVKQLEDKVEQLEKLLTGGPAENSQTGGRRESAESARRGAPPLIHHSSSGNSTTSMNSALDSTGLSSQQPPRVAGSSSTLFSGTDTLDITMLDAFNAIGQNSTANIFPTFGTSLLGSTSAGMEAPVPLTGRNSGQPNESLFDFSTLDPGFMSLVNSMQSASTEPGPTSGDSFYTEMPATSLSQRPDTFDGLTSHQHTNTGIPDFSNASPSAHSSYAHPSASGISSASISDPSPNGQALYHAHVPSVNESSSTMTDKDFNALLHATGVQHPADADTPPQKTPSWAQPHGQPRGPQWSHAPKSPGKQWILGVTESSLADQPAGPGTSGYNAQPSIEQEAFTLVGGWFDAADLPKVARDHLLELFFSSMRLFGQEFHVPRFMASLTLPPAKRPHPCLLYSMYTMASRISTSPSISQLEPHFYSIASRQLEEAIMHADRLLDACRASTILAVYKFSKARYHEGWMMTGQAARLAISCGLHHIQSSVFKPVQPSPNADLEGMMRHRSYVLPPAKDPIEHAERIWAFWSIYICDRCGSISTQWPPVIADDVITTPFPRPLFEYELGLVSKEDDVSISSIFNPPCDRKPLMHYSESSLINVRLRAMTILERSSKLMYLDPEKGWDRSISLSSSRSPPSGIDDYLFSQIFVASAFDSPTGENISNPPPRRDSADTGNKLWTKCAKIRTPKAYEEVKQALLRIEDDLPVEWRTNWTVWDGKLQDWHFTGGKKDLITLHFVLGCAWMFMEDVFAFNAENTISVNIAMRLTATVRFVSAEVMTSELDVFIAMTWSFVSKILIREMKRLHSVGNPLAAKDIEADIDVLVQALRNFGQRYAVGAMQAMRTDRYRNSTAAEFKFMQKDEDEDEDD</sequence>
<dbReference type="GO" id="GO:0003677">
    <property type="term" value="F:DNA binding"/>
    <property type="evidence" value="ECO:0007669"/>
    <property type="project" value="InterPro"/>
</dbReference>
<dbReference type="AlphaFoldDB" id="A0AAW0YXC0"/>
<evidence type="ECO:0000256" key="6">
    <source>
        <dbReference type="SAM" id="MobiDB-lite"/>
    </source>
</evidence>
<dbReference type="PROSITE" id="PS50048">
    <property type="entry name" value="ZN2_CY6_FUNGAL_2"/>
    <property type="match status" value="1"/>
</dbReference>
<dbReference type="Pfam" id="PF04082">
    <property type="entry name" value="Fungal_trans"/>
    <property type="match status" value="1"/>
</dbReference>
<evidence type="ECO:0000256" key="4">
    <source>
        <dbReference type="ARBA" id="ARBA00023163"/>
    </source>
</evidence>
<comment type="subcellular location">
    <subcellularLocation>
        <location evidence="1">Nucleus</location>
    </subcellularLocation>
</comment>
<name>A0AAW0YXC0_9TREE</name>
<dbReference type="SMART" id="SM00906">
    <property type="entry name" value="Fungal_trans"/>
    <property type="match status" value="1"/>
</dbReference>